<protein>
    <submittedName>
        <fullName evidence="2">Uncharacterized protein</fullName>
    </submittedName>
</protein>
<dbReference type="Proteomes" id="UP001313282">
    <property type="component" value="Unassembled WGS sequence"/>
</dbReference>
<feature type="region of interest" description="Disordered" evidence="1">
    <location>
        <begin position="34"/>
        <end position="63"/>
    </location>
</feature>
<evidence type="ECO:0000256" key="1">
    <source>
        <dbReference type="SAM" id="MobiDB-lite"/>
    </source>
</evidence>
<evidence type="ECO:0000313" key="3">
    <source>
        <dbReference type="Proteomes" id="UP001313282"/>
    </source>
</evidence>
<dbReference type="EMBL" id="JAVHNR010000002">
    <property type="protein sequence ID" value="KAK6350982.1"/>
    <property type="molecule type" value="Genomic_DNA"/>
</dbReference>
<reference evidence="2 3" key="1">
    <citation type="submission" date="2019-10" db="EMBL/GenBank/DDBJ databases">
        <authorList>
            <person name="Palmer J.M."/>
        </authorList>
    </citation>
    <scope>NUCLEOTIDE SEQUENCE [LARGE SCALE GENOMIC DNA]</scope>
    <source>
        <strain evidence="2 3">TWF718</strain>
    </source>
</reference>
<accession>A0AAN8RQ39</accession>
<keyword evidence="3" id="KW-1185">Reference proteome</keyword>
<organism evidence="2 3">
    <name type="scientific">Orbilia javanica</name>
    <dbReference type="NCBI Taxonomy" id="47235"/>
    <lineage>
        <taxon>Eukaryota</taxon>
        <taxon>Fungi</taxon>
        <taxon>Dikarya</taxon>
        <taxon>Ascomycota</taxon>
        <taxon>Pezizomycotina</taxon>
        <taxon>Orbiliomycetes</taxon>
        <taxon>Orbiliales</taxon>
        <taxon>Orbiliaceae</taxon>
        <taxon>Orbilia</taxon>
    </lineage>
</organism>
<name>A0AAN8RQ39_9PEZI</name>
<evidence type="ECO:0000313" key="2">
    <source>
        <dbReference type="EMBL" id="KAK6350982.1"/>
    </source>
</evidence>
<comment type="caution">
    <text evidence="2">The sequence shown here is derived from an EMBL/GenBank/DDBJ whole genome shotgun (WGS) entry which is preliminary data.</text>
</comment>
<dbReference type="AlphaFoldDB" id="A0AAN8RQ39"/>
<proteinExistence type="predicted"/>
<sequence length="63" mass="6428">MPAPPDPTPEPEAQEGGVRLNQAEEGGVRLFEGGQMTNFGTVDGEGNNILRLGPGPGPGPGLF</sequence>
<gene>
    <name evidence="2" type="ORF">TWF718_004160</name>
</gene>